<name>A0ABR8PWS1_9CLOT</name>
<gene>
    <name evidence="1" type="ORF">H9661_14565</name>
</gene>
<reference evidence="1 2" key="1">
    <citation type="submission" date="2020-08" db="EMBL/GenBank/DDBJ databases">
        <title>A Genomic Blueprint of the Chicken Gut Microbiome.</title>
        <authorList>
            <person name="Gilroy R."/>
            <person name="Ravi A."/>
            <person name="Getino M."/>
            <person name="Pursley I."/>
            <person name="Horton D.L."/>
            <person name="Alikhan N.-F."/>
            <person name="Baker D."/>
            <person name="Gharbi K."/>
            <person name="Hall N."/>
            <person name="Watson M."/>
            <person name="Adriaenssens E.M."/>
            <person name="Foster-Nyarko E."/>
            <person name="Jarju S."/>
            <person name="Secka A."/>
            <person name="Antonio M."/>
            <person name="Oren A."/>
            <person name="Chaudhuri R."/>
            <person name="La Ragione R.M."/>
            <person name="Hildebrand F."/>
            <person name="Pallen M.J."/>
        </authorList>
    </citation>
    <scope>NUCLEOTIDE SEQUENCE [LARGE SCALE GENOMIC DNA]</scope>
    <source>
        <strain evidence="1 2">Sa3CVN1</strain>
    </source>
</reference>
<keyword evidence="2" id="KW-1185">Reference proteome</keyword>
<comment type="caution">
    <text evidence="1">The sequence shown here is derived from an EMBL/GenBank/DDBJ whole genome shotgun (WGS) entry which is preliminary data.</text>
</comment>
<dbReference type="EMBL" id="JACSRA010000025">
    <property type="protein sequence ID" value="MBD7912579.1"/>
    <property type="molecule type" value="Genomic_DNA"/>
</dbReference>
<evidence type="ECO:0000313" key="1">
    <source>
        <dbReference type="EMBL" id="MBD7912579.1"/>
    </source>
</evidence>
<dbReference type="InterPro" id="IPR023972">
    <property type="entry name" value="CHP04069_acyl_carrier-rel"/>
</dbReference>
<dbReference type="Proteomes" id="UP000627781">
    <property type="component" value="Unassembled WGS sequence"/>
</dbReference>
<protein>
    <submittedName>
        <fullName evidence="1">Peptide maturation system acyl carrier-related protein</fullName>
    </submittedName>
</protein>
<dbReference type="InterPro" id="IPR036736">
    <property type="entry name" value="ACP-like_sf"/>
</dbReference>
<evidence type="ECO:0000313" key="2">
    <source>
        <dbReference type="Proteomes" id="UP000627781"/>
    </source>
</evidence>
<dbReference type="NCBIfam" id="TIGR04069">
    <property type="entry name" value="ocin_ACP_rel"/>
    <property type="match status" value="1"/>
</dbReference>
<sequence>MITDLTLKDKKLKKIFCDRFKIESKFWNEDNAKAHLLSSTIGLAPRDLIYLLFDVEKEFDIKIEDKYIVSGEFCSFNNIKNIILEQLNTEEN</sequence>
<organism evidence="1 2">
    <name type="scientific">Clostridium cibarium</name>
    <dbReference type="NCBI Taxonomy" id="2762247"/>
    <lineage>
        <taxon>Bacteria</taxon>
        <taxon>Bacillati</taxon>
        <taxon>Bacillota</taxon>
        <taxon>Clostridia</taxon>
        <taxon>Eubacteriales</taxon>
        <taxon>Clostridiaceae</taxon>
        <taxon>Clostridium</taxon>
    </lineage>
</organism>
<dbReference type="SUPFAM" id="SSF47336">
    <property type="entry name" value="ACP-like"/>
    <property type="match status" value="1"/>
</dbReference>
<proteinExistence type="predicted"/>
<accession>A0ABR8PWS1</accession>
<dbReference type="RefSeq" id="WP_191769547.1">
    <property type="nucleotide sequence ID" value="NZ_JACSRA010000025.1"/>
</dbReference>
<dbReference type="Gene3D" id="1.10.1200.10">
    <property type="entry name" value="ACP-like"/>
    <property type="match status" value="1"/>
</dbReference>